<dbReference type="EMBL" id="FOLI01000002">
    <property type="protein sequence ID" value="SFB93826.1"/>
    <property type="molecule type" value="Genomic_DNA"/>
</dbReference>
<evidence type="ECO:0000256" key="1">
    <source>
        <dbReference type="SAM" id="Phobius"/>
    </source>
</evidence>
<dbReference type="NCBIfam" id="TIGR03949">
    <property type="entry name" value="bact_IIb_cerein"/>
    <property type="match status" value="1"/>
</dbReference>
<dbReference type="STRING" id="283737.SAMN05660453_0655"/>
<reference evidence="2 3" key="1">
    <citation type="submission" date="2016-10" db="EMBL/GenBank/DDBJ databases">
        <authorList>
            <person name="de Groot N.N."/>
        </authorList>
    </citation>
    <scope>NUCLEOTIDE SEQUENCE [LARGE SCALE GENOMIC DNA]</scope>
    <source>
        <strain evidence="2 3">DSM 19113</strain>
    </source>
</reference>
<proteinExistence type="predicted"/>
<sequence length="50" mass="5509">MNVNNAIMEKKYLLTDKELSDVNGGIAPGILLGLYMAGYTMGKDFASRKR</sequence>
<keyword evidence="1" id="KW-0472">Membrane</keyword>
<keyword evidence="3" id="KW-1185">Reference proteome</keyword>
<dbReference type="InterPro" id="IPR023991">
    <property type="entry name" value="Bacteriocin_IIb_lactobn/cerein"/>
</dbReference>
<name>A0A1I1F4E6_9LACO</name>
<feature type="transmembrane region" description="Helical" evidence="1">
    <location>
        <begin position="22"/>
        <end position="42"/>
    </location>
</feature>
<keyword evidence="1" id="KW-1133">Transmembrane helix</keyword>
<dbReference type="OrthoDB" id="2226240at2"/>
<gene>
    <name evidence="2" type="ORF">SAMN05660453_0655</name>
</gene>
<dbReference type="AlphaFoldDB" id="A0A1I1F4E6"/>
<dbReference type="Proteomes" id="UP000199376">
    <property type="component" value="Unassembled WGS sequence"/>
</dbReference>
<protein>
    <submittedName>
        <fullName evidence="2">Class IIb bacteriocin, lactobin A/cerein 7B family</fullName>
    </submittedName>
</protein>
<keyword evidence="1" id="KW-0812">Transmembrane</keyword>
<evidence type="ECO:0000313" key="2">
    <source>
        <dbReference type="EMBL" id="SFB93826.1"/>
    </source>
</evidence>
<dbReference type="RefSeq" id="WP_091502033.1">
    <property type="nucleotide sequence ID" value="NZ_FOLI01000002.1"/>
</dbReference>
<accession>A0A1I1F4E6</accession>
<evidence type="ECO:0000313" key="3">
    <source>
        <dbReference type="Proteomes" id="UP000199376"/>
    </source>
</evidence>
<organism evidence="2 3">
    <name type="scientific">Fructobacillus durionis</name>
    <dbReference type="NCBI Taxonomy" id="283737"/>
    <lineage>
        <taxon>Bacteria</taxon>
        <taxon>Bacillati</taxon>
        <taxon>Bacillota</taxon>
        <taxon>Bacilli</taxon>
        <taxon>Lactobacillales</taxon>
        <taxon>Lactobacillaceae</taxon>
        <taxon>Fructobacillus</taxon>
    </lineage>
</organism>